<evidence type="ECO:0000313" key="3">
    <source>
        <dbReference type="Proteomes" id="UP000293865"/>
    </source>
</evidence>
<dbReference type="AlphaFoldDB" id="A0A4Q2L178"/>
<dbReference type="GO" id="GO:0016747">
    <property type="term" value="F:acyltransferase activity, transferring groups other than amino-acyl groups"/>
    <property type="evidence" value="ECO:0007669"/>
    <property type="project" value="InterPro"/>
</dbReference>
<dbReference type="InterPro" id="IPR000182">
    <property type="entry name" value="GNAT_dom"/>
</dbReference>
<evidence type="ECO:0000259" key="1">
    <source>
        <dbReference type="PROSITE" id="PS51186"/>
    </source>
</evidence>
<dbReference type="Gene3D" id="3.40.630.30">
    <property type="match status" value="1"/>
</dbReference>
<dbReference type="InterPro" id="IPR016181">
    <property type="entry name" value="Acyl_CoA_acyltransferase"/>
</dbReference>
<gene>
    <name evidence="2" type="ORF">ESP51_06550</name>
</gene>
<feature type="domain" description="N-acetyltransferase" evidence="1">
    <location>
        <begin position="75"/>
        <end position="228"/>
    </location>
</feature>
<dbReference type="Pfam" id="PF13302">
    <property type="entry name" value="Acetyltransf_3"/>
    <property type="match status" value="1"/>
</dbReference>
<comment type="caution">
    <text evidence="2">The sequence shown here is derived from an EMBL/GenBank/DDBJ whole genome shotgun (WGS) entry which is preliminary data.</text>
</comment>
<evidence type="ECO:0000313" key="2">
    <source>
        <dbReference type="EMBL" id="RXZ71794.1"/>
    </source>
</evidence>
<keyword evidence="2" id="KW-0808">Transferase</keyword>
<reference evidence="2 3" key="1">
    <citation type="submission" date="2019-01" db="EMBL/GenBank/DDBJ databases">
        <title>Agromyces.</title>
        <authorList>
            <person name="Li J."/>
        </authorList>
    </citation>
    <scope>NUCLEOTIDE SEQUENCE [LARGE SCALE GENOMIC DNA]</scope>
    <source>
        <strain evidence="2 3">DSM 15934</strain>
    </source>
</reference>
<name>A0A4Q2L178_9MICO</name>
<accession>A0A4Q2L178</accession>
<dbReference type="OrthoDB" id="3402863at2"/>
<dbReference type="EMBL" id="SDPN01000009">
    <property type="protein sequence ID" value="RXZ71794.1"/>
    <property type="molecule type" value="Genomic_DNA"/>
</dbReference>
<keyword evidence="3" id="KW-1185">Reference proteome</keyword>
<proteinExistence type="predicted"/>
<organism evidence="2 3">
    <name type="scientific">Agromyces albus</name>
    <dbReference type="NCBI Taxonomy" id="205332"/>
    <lineage>
        <taxon>Bacteria</taxon>
        <taxon>Bacillati</taxon>
        <taxon>Actinomycetota</taxon>
        <taxon>Actinomycetes</taxon>
        <taxon>Micrococcales</taxon>
        <taxon>Microbacteriaceae</taxon>
        <taxon>Agromyces</taxon>
    </lineage>
</organism>
<sequence>MGASGRRKSAWRRLMSSTLRLLIMVVKITIATGSSSRESATRGRWRHSPDPVERVWKVSYRRARVMPVDTTTTPLTLHPFTLADAVRVLAGEVDPHDGWEGGYAFTDEPELLSAFVQTVRESGDPAPFGPYLVRRGEHGAAIGGVNLFGPTSADGVVEFDFGLVPAVRGQGLALHVVQAALTLARSAGAAIARAETEIANLPARRVLEHAGLVEARRSKTAVTYEIRL</sequence>
<dbReference type="Proteomes" id="UP000293865">
    <property type="component" value="Unassembled WGS sequence"/>
</dbReference>
<dbReference type="PROSITE" id="PS51186">
    <property type="entry name" value="GNAT"/>
    <property type="match status" value="1"/>
</dbReference>
<dbReference type="SUPFAM" id="SSF55729">
    <property type="entry name" value="Acyl-CoA N-acyltransferases (Nat)"/>
    <property type="match status" value="1"/>
</dbReference>
<protein>
    <submittedName>
        <fullName evidence="2">N-acetyltransferase</fullName>
    </submittedName>
</protein>